<organism evidence="5 6">
    <name type="scientific">Bemisia tabaci</name>
    <name type="common">Sweetpotato whitefly</name>
    <name type="synonym">Aleurodes tabaci</name>
    <dbReference type="NCBI Taxonomy" id="7038"/>
    <lineage>
        <taxon>Eukaryota</taxon>
        <taxon>Metazoa</taxon>
        <taxon>Ecdysozoa</taxon>
        <taxon>Arthropoda</taxon>
        <taxon>Hexapoda</taxon>
        <taxon>Insecta</taxon>
        <taxon>Pterygota</taxon>
        <taxon>Neoptera</taxon>
        <taxon>Paraneoptera</taxon>
        <taxon>Hemiptera</taxon>
        <taxon>Sternorrhyncha</taxon>
        <taxon>Aleyrodoidea</taxon>
        <taxon>Aleyrodidae</taxon>
        <taxon>Aleyrodinae</taxon>
        <taxon>Bemisia</taxon>
    </lineage>
</organism>
<evidence type="ECO:0000313" key="5">
    <source>
        <dbReference type="EMBL" id="CAH0396115.1"/>
    </source>
</evidence>
<comment type="similarity">
    <text evidence="1">Belongs to the DCK/DGK family.</text>
</comment>
<keyword evidence="3" id="KW-0067">ATP-binding</keyword>
<feature type="active site" description="Proton acceptor" evidence="2">
    <location>
        <position position="80"/>
    </location>
</feature>
<dbReference type="PANTHER" id="PTHR10513">
    <property type="entry name" value="DEOXYNUCLEOSIDE KINASE"/>
    <property type="match status" value="1"/>
</dbReference>
<evidence type="ECO:0000313" key="6">
    <source>
        <dbReference type="Proteomes" id="UP001152759"/>
    </source>
</evidence>
<name>A0A9P0APK1_BEMTA</name>
<dbReference type="InterPro" id="IPR027417">
    <property type="entry name" value="P-loop_NTPase"/>
</dbReference>
<dbReference type="GO" id="GO:0019136">
    <property type="term" value="F:deoxynucleoside kinase activity"/>
    <property type="evidence" value="ECO:0007669"/>
    <property type="project" value="InterPro"/>
</dbReference>
<accession>A0A9P0APK1</accession>
<dbReference type="AlphaFoldDB" id="A0A9P0APK1"/>
<dbReference type="InterPro" id="IPR050566">
    <property type="entry name" value="Deoxyribonucleoside_kinase"/>
</dbReference>
<evidence type="ECO:0000256" key="2">
    <source>
        <dbReference type="PIRSR" id="PIRSR000705-1"/>
    </source>
</evidence>
<dbReference type="PIRSF" id="PIRSF000705">
    <property type="entry name" value="DNK"/>
    <property type="match status" value="1"/>
</dbReference>
<gene>
    <name evidence="5" type="ORF">BEMITA_LOCUS14222</name>
</gene>
<dbReference type="GO" id="GO:0005524">
    <property type="term" value="F:ATP binding"/>
    <property type="evidence" value="ECO:0007669"/>
    <property type="project" value="UniProtKB-KW"/>
</dbReference>
<reference evidence="5" key="1">
    <citation type="submission" date="2021-12" db="EMBL/GenBank/DDBJ databases">
        <authorList>
            <person name="King R."/>
        </authorList>
    </citation>
    <scope>NUCLEOTIDE SEQUENCE</scope>
</reference>
<sequence length="197" mass="23189">MEANISAGKTTILELLAASGADYFIETEPIDVWQNFYGFNVLKSFYENPESNALMFQSLVELTFTKASLKFPQDKPVISERSFETSVKVFMELAYQNRYIKCSEKFLLEEWYEVLKSKFHIEPTHFIYLRVPAEVCFQRMKKREREEENEVVLEYLQKIESLTDDWLLRKKNVSVIDGNRTQEEIKSEVVSIINQIV</sequence>
<keyword evidence="6" id="KW-1185">Reference proteome</keyword>
<evidence type="ECO:0000256" key="1">
    <source>
        <dbReference type="ARBA" id="ARBA00007420"/>
    </source>
</evidence>
<evidence type="ECO:0000259" key="4">
    <source>
        <dbReference type="Pfam" id="PF01712"/>
    </source>
</evidence>
<dbReference type="Proteomes" id="UP001152759">
    <property type="component" value="Chromosome 9"/>
</dbReference>
<dbReference type="InterPro" id="IPR002624">
    <property type="entry name" value="DCK/DGK"/>
</dbReference>
<dbReference type="Gene3D" id="3.40.50.300">
    <property type="entry name" value="P-loop containing nucleotide triphosphate hydrolases"/>
    <property type="match status" value="1"/>
</dbReference>
<protein>
    <recommendedName>
        <fullName evidence="4">Deoxynucleoside kinase domain-containing protein</fullName>
    </recommendedName>
</protein>
<proteinExistence type="inferred from homology"/>
<dbReference type="PANTHER" id="PTHR10513:SF35">
    <property type="entry name" value="DEOXYADENOSINE KINASE"/>
    <property type="match status" value="1"/>
</dbReference>
<dbReference type="EMBL" id="OU963870">
    <property type="protein sequence ID" value="CAH0396115.1"/>
    <property type="molecule type" value="Genomic_DNA"/>
</dbReference>
<dbReference type="InterPro" id="IPR031314">
    <property type="entry name" value="DNK_dom"/>
</dbReference>
<keyword evidence="3" id="KW-0547">Nucleotide-binding</keyword>
<dbReference type="GO" id="GO:0005737">
    <property type="term" value="C:cytoplasm"/>
    <property type="evidence" value="ECO:0007669"/>
    <property type="project" value="TreeGrafter"/>
</dbReference>
<dbReference type="SUPFAM" id="SSF52540">
    <property type="entry name" value="P-loop containing nucleoside triphosphate hydrolases"/>
    <property type="match status" value="1"/>
</dbReference>
<dbReference type="Pfam" id="PF01712">
    <property type="entry name" value="dNK"/>
    <property type="match status" value="1"/>
</dbReference>
<evidence type="ECO:0000256" key="3">
    <source>
        <dbReference type="PIRSR" id="PIRSR000705-3"/>
    </source>
</evidence>
<feature type="domain" description="Deoxynucleoside kinase" evidence="4">
    <location>
        <begin position="2"/>
        <end position="196"/>
    </location>
</feature>
<feature type="binding site" evidence="3">
    <location>
        <begin position="139"/>
        <end position="143"/>
    </location>
    <ligand>
        <name>ATP</name>
        <dbReference type="ChEBI" id="CHEBI:30616"/>
    </ligand>
</feature>